<dbReference type="AlphaFoldDB" id="A0A8R7UUH4"/>
<feature type="domain" description="Tf2-1-like SH3-like" evidence="1">
    <location>
        <begin position="7"/>
        <end position="52"/>
    </location>
</feature>
<reference evidence="2" key="2">
    <citation type="submission" date="2018-03" db="EMBL/GenBank/DDBJ databases">
        <title>The Triticum urartu genome reveals the dynamic nature of wheat genome evolution.</title>
        <authorList>
            <person name="Ling H."/>
            <person name="Ma B."/>
            <person name="Shi X."/>
            <person name="Liu H."/>
            <person name="Dong L."/>
            <person name="Sun H."/>
            <person name="Cao Y."/>
            <person name="Gao Q."/>
            <person name="Zheng S."/>
            <person name="Li Y."/>
            <person name="Yu Y."/>
            <person name="Du H."/>
            <person name="Qi M."/>
            <person name="Li Y."/>
            <person name="Yu H."/>
            <person name="Cui Y."/>
            <person name="Wang N."/>
            <person name="Chen C."/>
            <person name="Wu H."/>
            <person name="Zhao Y."/>
            <person name="Zhang J."/>
            <person name="Li Y."/>
            <person name="Zhou W."/>
            <person name="Zhang B."/>
            <person name="Hu W."/>
            <person name="Eijk M."/>
            <person name="Tang J."/>
            <person name="Witsenboer H."/>
            <person name="Zhao S."/>
            <person name="Li Z."/>
            <person name="Zhang A."/>
            <person name="Wang D."/>
            <person name="Liang C."/>
        </authorList>
    </citation>
    <scope>NUCLEOTIDE SEQUENCE [LARGE SCALE GENOMIC DNA]</scope>
    <source>
        <strain evidence="2">cv. G1812</strain>
    </source>
</reference>
<keyword evidence="3" id="KW-1185">Reference proteome</keyword>
<accession>A0A8R7UUH4</accession>
<dbReference type="EnsemblPlants" id="TuG1812G0600002110.01.T01">
    <property type="protein sequence ID" value="TuG1812G0600002110.01.T01.cds290264"/>
    <property type="gene ID" value="TuG1812G0600002110.01"/>
</dbReference>
<dbReference type="Gramene" id="TuG1812G0600002110.01.T01">
    <property type="protein sequence ID" value="TuG1812G0600002110.01.T01.cds290264"/>
    <property type="gene ID" value="TuG1812G0600002110.01"/>
</dbReference>
<reference evidence="2" key="3">
    <citation type="submission" date="2022-06" db="UniProtKB">
        <authorList>
            <consortium name="EnsemblPlants"/>
        </authorList>
    </citation>
    <scope>IDENTIFICATION</scope>
</reference>
<dbReference type="PANTHER" id="PTHR46148">
    <property type="entry name" value="CHROMO DOMAIN-CONTAINING PROTEIN"/>
    <property type="match status" value="1"/>
</dbReference>
<protein>
    <recommendedName>
        <fullName evidence="1">Tf2-1-like SH3-like domain-containing protein</fullName>
    </recommendedName>
</protein>
<reference evidence="3" key="1">
    <citation type="journal article" date="2013" name="Nature">
        <title>Draft genome of the wheat A-genome progenitor Triticum urartu.</title>
        <authorList>
            <person name="Ling H.Q."/>
            <person name="Zhao S."/>
            <person name="Liu D."/>
            <person name="Wang J."/>
            <person name="Sun H."/>
            <person name="Zhang C."/>
            <person name="Fan H."/>
            <person name="Li D."/>
            <person name="Dong L."/>
            <person name="Tao Y."/>
            <person name="Gao C."/>
            <person name="Wu H."/>
            <person name="Li Y."/>
            <person name="Cui Y."/>
            <person name="Guo X."/>
            <person name="Zheng S."/>
            <person name="Wang B."/>
            <person name="Yu K."/>
            <person name="Liang Q."/>
            <person name="Yang W."/>
            <person name="Lou X."/>
            <person name="Chen J."/>
            <person name="Feng M."/>
            <person name="Jian J."/>
            <person name="Zhang X."/>
            <person name="Luo G."/>
            <person name="Jiang Y."/>
            <person name="Liu J."/>
            <person name="Wang Z."/>
            <person name="Sha Y."/>
            <person name="Zhang B."/>
            <person name="Wu H."/>
            <person name="Tang D."/>
            <person name="Shen Q."/>
            <person name="Xue P."/>
            <person name="Zou S."/>
            <person name="Wang X."/>
            <person name="Liu X."/>
            <person name="Wang F."/>
            <person name="Yang Y."/>
            <person name="An X."/>
            <person name="Dong Z."/>
            <person name="Zhang K."/>
            <person name="Zhang X."/>
            <person name="Luo M.C."/>
            <person name="Dvorak J."/>
            <person name="Tong Y."/>
            <person name="Wang J."/>
            <person name="Yang H."/>
            <person name="Li Z."/>
            <person name="Wang D."/>
            <person name="Zhang A."/>
            <person name="Wang J."/>
        </authorList>
    </citation>
    <scope>NUCLEOTIDE SEQUENCE</scope>
    <source>
        <strain evidence="3">cv. G1812</strain>
    </source>
</reference>
<dbReference type="SUPFAM" id="SSF54160">
    <property type="entry name" value="Chromo domain-like"/>
    <property type="match status" value="1"/>
</dbReference>
<dbReference type="InterPro" id="IPR056924">
    <property type="entry name" value="SH3_Tf2-1"/>
</dbReference>
<evidence type="ECO:0000313" key="2">
    <source>
        <dbReference type="EnsemblPlants" id="TuG1812G0600002110.01.T01.cds290264"/>
    </source>
</evidence>
<evidence type="ECO:0000313" key="3">
    <source>
        <dbReference type="Proteomes" id="UP000015106"/>
    </source>
</evidence>
<dbReference type="InterPro" id="IPR016197">
    <property type="entry name" value="Chromo-like_dom_sf"/>
</dbReference>
<name>A0A8R7UUH4_TRIUA</name>
<proteinExistence type="predicted"/>
<dbReference type="Proteomes" id="UP000015106">
    <property type="component" value="Chromosome 6"/>
</dbReference>
<organism evidence="2 3">
    <name type="scientific">Triticum urartu</name>
    <name type="common">Red wild einkorn</name>
    <name type="synonym">Crithodium urartu</name>
    <dbReference type="NCBI Taxonomy" id="4572"/>
    <lineage>
        <taxon>Eukaryota</taxon>
        <taxon>Viridiplantae</taxon>
        <taxon>Streptophyta</taxon>
        <taxon>Embryophyta</taxon>
        <taxon>Tracheophyta</taxon>
        <taxon>Spermatophyta</taxon>
        <taxon>Magnoliopsida</taxon>
        <taxon>Liliopsida</taxon>
        <taxon>Poales</taxon>
        <taxon>Poaceae</taxon>
        <taxon>BOP clade</taxon>
        <taxon>Pooideae</taxon>
        <taxon>Triticodae</taxon>
        <taxon>Triticeae</taxon>
        <taxon>Triticinae</taxon>
        <taxon>Triticum</taxon>
    </lineage>
</organism>
<evidence type="ECO:0000259" key="1">
    <source>
        <dbReference type="Pfam" id="PF24626"/>
    </source>
</evidence>
<dbReference type="Pfam" id="PF24626">
    <property type="entry name" value="SH3_Tf2-1"/>
    <property type="match status" value="1"/>
</dbReference>
<sequence>MSSFGLRQAIKLTTKFYGPFIILQELGNFAYKLMLPEQVQIHPVFHVSQLKGHKDAHAVLEQELPLVREDGKINTEPFTVQETRSLPRMGVLVTQWLIQWANIAPDETSWEYANFIK</sequence>
<dbReference type="PANTHER" id="PTHR46148:SF52">
    <property type="entry name" value="OS04G0603800 PROTEIN"/>
    <property type="match status" value="1"/>
</dbReference>